<dbReference type="PANTHER" id="PTHR33362">
    <property type="entry name" value="SIALIC ACID TRAP TRANSPORTER PERMEASE PROTEIN SIAT-RELATED"/>
    <property type="match status" value="1"/>
</dbReference>
<evidence type="ECO:0000256" key="1">
    <source>
        <dbReference type="ARBA" id="ARBA00004429"/>
    </source>
</evidence>
<dbReference type="Proteomes" id="UP000198426">
    <property type="component" value="Unassembled WGS sequence"/>
</dbReference>
<comment type="subcellular location">
    <subcellularLocation>
        <location evidence="1 7">Cell inner membrane</location>
        <topology evidence="1 7">Multi-pass membrane protein</topology>
    </subcellularLocation>
</comment>
<dbReference type="RefSeq" id="WP_089234855.1">
    <property type="nucleotide sequence ID" value="NZ_FZOY01000009.1"/>
</dbReference>
<feature type="transmembrane region" description="Helical" evidence="7">
    <location>
        <begin position="262"/>
        <end position="282"/>
    </location>
</feature>
<evidence type="ECO:0000256" key="2">
    <source>
        <dbReference type="ARBA" id="ARBA00022475"/>
    </source>
</evidence>
<feature type="transmembrane region" description="Helical" evidence="7">
    <location>
        <begin position="334"/>
        <end position="363"/>
    </location>
</feature>
<dbReference type="NCBIfam" id="TIGR00786">
    <property type="entry name" value="dctM"/>
    <property type="match status" value="1"/>
</dbReference>
<keyword evidence="10" id="KW-1185">Reference proteome</keyword>
<dbReference type="EMBL" id="FZOY01000009">
    <property type="protein sequence ID" value="SNT27729.1"/>
    <property type="molecule type" value="Genomic_DNA"/>
</dbReference>
<feature type="transmembrane region" description="Helical" evidence="7">
    <location>
        <begin position="178"/>
        <end position="202"/>
    </location>
</feature>
<dbReference type="InterPro" id="IPR004681">
    <property type="entry name" value="TRAP_DctM"/>
</dbReference>
<dbReference type="GO" id="GO:0005886">
    <property type="term" value="C:plasma membrane"/>
    <property type="evidence" value="ECO:0007669"/>
    <property type="project" value="UniProtKB-SubCell"/>
</dbReference>
<feature type="transmembrane region" description="Helical" evidence="7">
    <location>
        <begin position="237"/>
        <end position="256"/>
    </location>
</feature>
<evidence type="ECO:0000256" key="5">
    <source>
        <dbReference type="ARBA" id="ARBA00022989"/>
    </source>
</evidence>
<feature type="domain" description="TRAP C4-dicarboxylate transport system permease DctM subunit" evidence="8">
    <location>
        <begin position="11"/>
        <end position="439"/>
    </location>
</feature>
<proteinExistence type="inferred from homology"/>
<feature type="transmembrane region" description="Helical" evidence="7">
    <location>
        <begin position="294"/>
        <end position="314"/>
    </location>
</feature>
<keyword evidence="5 7" id="KW-1133">Transmembrane helix</keyword>
<evidence type="ECO:0000256" key="3">
    <source>
        <dbReference type="ARBA" id="ARBA00022519"/>
    </source>
</evidence>
<protein>
    <recommendedName>
        <fullName evidence="7">TRAP transporter large permease protein</fullName>
    </recommendedName>
</protein>
<dbReference type="PIRSF" id="PIRSF006066">
    <property type="entry name" value="HI0050"/>
    <property type="match status" value="1"/>
</dbReference>
<dbReference type="OrthoDB" id="9790209at2"/>
<dbReference type="Pfam" id="PF06808">
    <property type="entry name" value="DctM"/>
    <property type="match status" value="1"/>
</dbReference>
<comment type="caution">
    <text evidence="7">Lacks conserved residue(s) required for the propagation of feature annotation.</text>
</comment>
<gene>
    <name evidence="9" type="ORF">SAMN05421757_109105</name>
</gene>
<keyword evidence="3 7" id="KW-0997">Cell inner membrane</keyword>
<keyword evidence="4 7" id="KW-0812">Transmembrane</keyword>
<evidence type="ECO:0000259" key="8">
    <source>
        <dbReference type="Pfam" id="PF06808"/>
    </source>
</evidence>
<keyword evidence="6 7" id="KW-0472">Membrane</keyword>
<feature type="transmembrane region" description="Helical" evidence="7">
    <location>
        <begin position="421"/>
        <end position="443"/>
    </location>
</feature>
<dbReference type="GO" id="GO:0022857">
    <property type="term" value="F:transmembrane transporter activity"/>
    <property type="evidence" value="ECO:0007669"/>
    <property type="project" value="UniProtKB-UniRule"/>
</dbReference>
<reference evidence="9 10" key="1">
    <citation type="submission" date="2017-06" db="EMBL/GenBank/DDBJ databases">
        <authorList>
            <person name="Kim H.J."/>
            <person name="Triplett B.A."/>
        </authorList>
    </citation>
    <scope>NUCLEOTIDE SEQUENCE [LARGE SCALE GENOMIC DNA]</scope>
    <source>
        <strain evidence="9 10">DSM 29339</strain>
    </source>
</reference>
<accession>A0A239LDL4</accession>
<dbReference type="InterPro" id="IPR010656">
    <property type="entry name" value="DctM"/>
</dbReference>
<feature type="transmembrane region" description="Helical" evidence="7">
    <location>
        <begin position="142"/>
        <end position="166"/>
    </location>
</feature>
<evidence type="ECO:0000313" key="9">
    <source>
        <dbReference type="EMBL" id="SNT27729.1"/>
    </source>
</evidence>
<dbReference type="AlphaFoldDB" id="A0A239LDL4"/>
<comment type="subunit">
    <text evidence="7">The complex comprises the extracytoplasmic solute receptor protein and the two transmembrane proteins.</text>
</comment>
<organism evidence="9 10">
    <name type="scientific">Tropicimonas sediminicola</name>
    <dbReference type="NCBI Taxonomy" id="1031541"/>
    <lineage>
        <taxon>Bacteria</taxon>
        <taxon>Pseudomonadati</taxon>
        <taxon>Pseudomonadota</taxon>
        <taxon>Alphaproteobacteria</taxon>
        <taxon>Rhodobacterales</taxon>
        <taxon>Roseobacteraceae</taxon>
        <taxon>Tropicimonas</taxon>
    </lineage>
</organism>
<evidence type="ECO:0000256" key="7">
    <source>
        <dbReference type="RuleBase" id="RU369079"/>
    </source>
</evidence>
<dbReference type="PANTHER" id="PTHR33362:SF5">
    <property type="entry name" value="C4-DICARBOXYLATE TRAP TRANSPORTER LARGE PERMEASE PROTEIN DCTM"/>
    <property type="match status" value="1"/>
</dbReference>
<keyword evidence="2" id="KW-1003">Cell membrane</keyword>
<feature type="transmembrane region" description="Helical" evidence="7">
    <location>
        <begin position="375"/>
        <end position="401"/>
    </location>
</feature>
<comment type="function">
    <text evidence="7">Part of the tripartite ATP-independent periplasmic (TRAP) transport system.</text>
</comment>
<evidence type="ECO:0000313" key="10">
    <source>
        <dbReference type="Proteomes" id="UP000198426"/>
    </source>
</evidence>
<evidence type="ECO:0000256" key="6">
    <source>
        <dbReference type="ARBA" id="ARBA00023136"/>
    </source>
</evidence>
<sequence length="447" mass="46856">MGGPEFAIAIVVILVVLILLSVPVVVALGLCSYFGLAWLTGSTRVPGSLLSNTAYEALRDYVFAVIPLFVLMGELISRSGTASDLYGIINRGFKRLPGRLALATVGGNAVFGAVTGVSIASAAAFSRIAYPQMVRYAYDKSVALGSIAGSASLGMLLPPSVLMIVWGVVSEQSIGRLFVAGVLPGLLLAGMFFLFIIVSAWWKPQAFGAGADTQPGAAADAPETEAERSERRREVRGAFGVMVLIVLVLGGIWFGVFTPTEAAGVGVIFALALAVIKGVSLREVGDAVLEAGRISAPLLFLLITAQMYARLLALGGINDVIQGMFLSISDAPSVILMLMILIWFVLGMVIDSTSIILLTVPIFAPLAANMGFDPIAFAIIGIVAIEAGLLTPPLGLCVYTVKGSVNDPEATLARIFRGAIPYWVILLILVALVAVFPGIATWLPSQM</sequence>
<evidence type="ECO:0000256" key="4">
    <source>
        <dbReference type="ARBA" id="ARBA00022692"/>
    </source>
</evidence>
<keyword evidence="7" id="KW-0813">Transport</keyword>
<name>A0A239LDL4_9RHOB</name>
<feature type="transmembrane region" description="Helical" evidence="7">
    <location>
        <begin position="6"/>
        <end position="39"/>
    </location>
</feature>
<comment type="similarity">
    <text evidence="7">Belongs to the TRAP transporter large permease family.</text>
</comment>
<feature type="transmembrane region" description="Helical" evidence="7">
    <location>
        <begin position="100"/>
        <end position="130"/>
    </location>
</feature>